<dbReference type="Proteomes" id="UP000637774">
    <property type="component" value="Unassembled WGS sequence"/>
</dbReference>
<proteinExistence type="predicted"/>
<protein>
    <recommendedName>
        <fullName evidence="3">Lipoprotein</fullName>
    </recommendedName>
</protein>
<dbReference type="InterPro" id="IPR046732">
    <property type="entry name" value="DUF6624"/>
</dbReference>
<dbReference type="EMBL" id="BMGY01000064">
    <property type="protein sequence ID" value="GGH91090.1"/>
    <property type="molecule type" value="Genomic_DNA"/>
</dbReference>
<gene>
    <name evidence="1" type="ORF">GCM10011495_38420</name>
</gene>
<dbReference type="Pfam" id="PF20329">
    <property type="entry name" value="DUF6624"/>
    <property type="match status" value="1"/>
</dbReference>
<accession>A0ABQ2AFY7</accession>
<name>A0ABQ2AFY7_9BACT</name>
<dbReference type="PROSITE" id="PS51257">
    <property type="entry name" value="PROKAR_LIPOPROTEIN"/>
    <property type="match status" value="1"/>
</dbReference>
<comment type="caution">
    <text evidence="1">The sequence shown here is derived from an EMBL/GenBank/DDBJ whole genome shotgun (WGS) entry which is preliminary data.</text>
</comment>
<reference evidence="2" key="1">
    <citation type="journal article" date="2019" name="Int. J. Syst. Evol. Microbiol.">
        <title>The Global Catalogue of Microorganisms (GCM) 10K type strain sequencing project: providing services to taxonomists for standard genome sequencing and annotation.</title>
        <authorList>
            <consortium name="The Broad Institute Genomics Platform"/>
            <consortium name="The Broad Institute Genome Sequencing Center for Infectious Disease"/>
            <person name="Wu L."/>
            <person name="Ma J."/>
        </authorList>
    </citation>
    <scope>NUCLEOTIDE SEQUENCE [LARGE SCALE GENOMIC DNA]</scope>
    <source>
        <strain evidence="2">CGMCC 1.14966</strain>
    </source>
</reference>
<organism evidence="1 2">
    <name type="scientific">Hymenobacter frigidus</name>
    <dbReference type="NCBI Taxonomy" id="1524095"/>
    <lineage>
        <taxon>Bacteria</taxon>
        <taxon>Pseudomonadati</taxon>
        <taxon>Bacteroidota</taxon>
        <taxon>Cytophagia</taxon>
        <taxon>Cytophagales</taxon>
        <taxon>Hymenobacteraceae</taxon>
        <taxon>Hymenobacter</taxon>
    </lineage>
</organism>
<evidence type="ECO:0008006" key="3">
    <source>
        <dbReference type="Google" id="ProtNLM"/>
    </source>
</evidence>
<sequence length="213" mass="24009">MRHTLFIGVTAGLLASCQTARLPTVPDYAAIRQELHRIRHRDQQIREDLTAVGLDSPAAGPLFKQMHATDSVNQVYVRRLLATTGWPARSQVGDTAAGTVFLVVQHSSRALMTQYLPALRRLARHGEAWATDAAMMEDRVRMLSGKKQRYGTQTANWVRKDGTRVMWPIQQPARVNHYRQQLGFPTTVEQDAADLGAQYDPHERLPHPRVVMP</sequence>
<evidence type="ECO:0000313" key="2">
    <source>
        <dbReference type="Proteomes" id="UP000637774"/>
    </source>
</evidence>
<dbReference type="RefSeq" id="WP_188563716.1">
    <property type="nucleotide sequence ID" value="NZ_BMGY01000064.1"/>
</dbReference>
<keyword evidence="2" id="KW-1185">Reference proteome</keyword>
<evidence type="ECO:0000313" key="1">
    <source>
        <dbReference type="EMBL" id="GGH91090.1"/>
    </source>
</evidence>